<protein>
    <submittedName>
        <fullName evidence="2">Aminoglycoside phosphotransferase (APT) family kinase protein</fullName>
    </submittedName>
</protein>
<keyword evidence="2" id="KW-0418">Kinase</keyword>
<dbReference type="InterPro" id="IPR051678">
    <property type="entry name" value="AGP_Transferase"/>
</dbReference>
<organism evidence="2 3">
    <name type="scientific">Actinocorallia herbida</name>
    <dbReference type="NCBI Taxonomy" id="58109"/>
    <lineage>
        <taxon>Bacteria</taxon>
        <taxon>Bacillati</taxon>
        <taxon>Actinomycetota</taxon>
        <taxon>Actinomycetes</taxon>
        <taxon>Streptosporangiales</taxon>
        <taxon>Thermomonosporaceae</taxon>
        <taxon>Actinocorallia</taxon>
    </lineage>
</organism>
<dbReference type="PANTHER" id="PTHR21310">
    <property type="entry name" value="AMINOGLYCOSIDE PHOSPHOTRANSFERASE-RELATED-RELATED"/>
    <property type="match status" value="1"/>
</dbReference>
<dbReference type="AlphaFoldDB" id="A0A3N1D311"/>
<keyword evidence="2" id="KW-0808">Transferase</keyword>
<dbReference type="OrthoDB" id="4524027at2"/>
<keyword evidence="3" id="KW-1185">Reference proteome</keyword>
<dbReference type="GO" id="GO:0016301">
    <property type="term" value="F:kinase activity"/>
    <property type="evidence" value="ECO:0007669"/>
    <property type="project" value="UniProtKB-KW"/>
</dbReference>
<dbReference type="RefSeq" id="WP_123666732.1">
    <property type="nucleotide sequence ID" value="NZ_RJKE01000001.1"/>
</dbReference>
<accession>A0A3N1D311</accession>
<sequence length="344" mass="37003">MAVRQVDEVLLAELRERVAASARGWRPGAEVAGLRPLTGGTSSLTFVVDVAEAGRDDASLVLKVAPPGLAPVRNRDVLRQARLQKAVQGRSRSLAPDVLFADAGAPPEVPPFMAMNLVPGECLEPVLLPEEQRPAPATVRARYLDAAGVLADLHRIDPRDVGLADEPVVGLAAEIDRWTRAFATLPEELSGDYLACAQALHATMPEPLHPVVNHGDFRLGNTLCEGDRLNTVIDWEIWSVGDPRVDVTWMEYFTDGSGHPAIAPGAPAGTPSGPELVGVYEAAIGRSLPDLDWFRALTRYKEAGLTGLLLKRADKDGRRVTDALGRMRPALPALLKETLDLVGR</sequence>
<dbReference type="Proteomes" id="UP000272400">
    <property type="component" value="Unassembled WGS sequence"/>
</dbReference>
<comment type="caution">
    <text evidence="2">The sequence shown here is derived from an EMBL/GenBank/DDBJ whole genome shotgun (WGS) entry which is preliminary data.</text>
</comment>
<dbReference type="CDD" id="cd05154">
    <property type="entry name" value="ACAD10_11_N-like"/>
    <property type="match status" value="1"/>
</dbReference>
<dbReference type="EMBL" id="RJKE01000001">
    <property type="protein sequence ID" value="ROO87448.1"/>
    <property type="molecule type" value="Genomic_DNA"/>
</dbReference>
<dbReference type="Pfam" id="PF01636">
    <property type="entry name" value="APH"/>
    <property type="match status" value="1"/>
</dbReference>
<dbReference type="SUPFAM" id="SSF56112">
    <property type="entry name" value="Protein kinase-like (PK-like)"/>
    <property type="match status" value="1"/>
</dbReference>
<proteinExistence type="predicted"/>
<evidence type="ECO:0000313" key="3">
    <source>
        <dbReference type="Proteomes" id="UP000272400"/>
    </source>
</evidence>
<dbReference type="InterPro" id="IPR011009">
    <property type="entry name" value="Kinase-like_dom_sf"/>
</dbReference>
<name>A0A3N1D311_9ACTN</name>
<evidence type="ECO:0000259" key="1">
    <source>
        <dbReference type="Pfam" id="PF01636"/>
    </source>
</evidence>
<feature type="domain" description="Aminoglycoside phosphotransferase" evidence="1">
    <location>
        <begin position="34"/>
        <end position="254"/>
    </location>
</feature>
<dbReference type="Gene3D" id="3.90.1200.10">
    <property type="match status" value="1"/>
</dbReference>
<gene>
    <name evidence="2" type="ORF">EDD29_5056</name>
</gene>
<evidence type="ECO:0000313" key="2">
    <source>
        <dbReference type="EMBL" id="ROO87448.1"/>
    </source>
</evidence>
<reference evidence="2 3" key="1">
    <citation type="submission" date="2018-11" db="EMBL/GenBank/DDBJ databases">
        <title>Sequencing the genomes of 1000 actinobacteria strains.</title>
        <authorList>
            <person name="Klenk H.-P."/>
        </authorList>
    </citation>
    <scope>NUCLEOTIDE SEQUENCE [LARGE SCALE GENOMIC DNA]</scope>
    <source>
        <strain evidence="2 3">DSM 44254</strain>
    </source>
</reference>
<dbReference type="InterPro" id="IPR041726">
    <property type="entry name" value="ACAD10_11_N"/>
</dbReference>
<dbReference type="Gene3D" id="3.30.200.20">
    <property type="entry name" value="Phosphorylase Kinase, domain 1"/>
    <property type="match status" value="1"/>
</dbReference>
<dbReference type="InterPro" id="IPR002575">
    <property type="entry name" value="Aminoglycoside_PTrfase"/>
</dbReference>